<comment type="caution">
    <text evidence="12">The sequence shown here is derived from an EMBL/GenBank/DDBJ whole genome shotgun (WGS) entry which is preliminary data.</text>
</comment>
<evidence type="ECO:0000313" key="13">
    <source>
        <dbReference type="Proteomes" id="UP001497623"/>
    </source>
</evidence>
<dbReference type="SUPFAM" id="SSF50978">
    <property type="entry name" value="WD40 repeat-like"/>
    <property type="match status" value="1"/>
</dbReference>
<dbReference type="PROSITE" id="PS50082">
    <property type="entry name" value="WD_REPEATS_2"/>
    <property type="match status" value="1"/>
</dbReference>
<keyword evidence="6" id="KW-0677">Repeat</keyword>
<evidence type="ECO:0000256" key="2">
    <source>
        <dbReference type="ARBA" id="ARBA00011059"/>
    </source>
</evidence>
<keyword evidence="13" id="KW-1185">Reference proteome</keyword>
<keyword evidence="4 11" id="KW-0853">WD repeat</keyword>
<evidence type="ECO:0000256" key="6">
    <source>
        <dbReference type="ARBA" id="ARBA00022737"/>
    </source>
</evidence>
<accession>A0AAV2PNS1</accession>
<dbReference type="GO" id="GO:0005874">
    <property type="term" value="C:microtubule"/>
    <property type="evidence" value="ECO:0007669"/>
    <property type="project" value="UniProtKB-KW"/>
</dbReference>
<evidence type="ECO:0000256" key="5">
    <source>
        <dbReference type="ARBA" id="ARBA00022701"/>
    </source>
</evidence>
<dbReference type="Gene3D" id="2.130.10.10">
    <property type="entry name" value="YVTN repeat-like/Quinoprotein amine dehydrogenase"/>
    <property type="match status" value="2"/>
</dbReference>
<keyword evidence="7" id="KW-0243">Dynein</keyword>
<proteinExistence type="inferred from homology"/>
<feature type="non-terminal residue" evidence="12">
    <location>
        <position position="412"/>
    </location>
</feature>
<reference evidence="12 13" key="1">
    <citation type="submission" date="2024-05" db="EMBL/GenBank/DDBJ databases">
        <authorList>
            <person name="Wallberg A."/>
        </authorList>
    </citation>
    <scope>NUCLEOTIDE SEQUENCE [LARGE SCALE GENOMIC DNA]</scope>
</reference>
<dbReference type="GO" id="GO:0003341">
    <property type="term" value="P:cilium movement"/>
    <property type="evidence" value="ECO:0007669"/>
    <property type="project" value="TreeGrafter"/>
</dbReference>
<feature type="repeat" description="WD" evidence="11">
    <location>
        <begin position="253"/>
        <end position="285"/>
    </location>
</feature>
<keyword evidence="9" id="KW-0206">Cytoskeleton</keyword>
<evidence type="ECO:0000256" key="8">
    <source>
        <dbReference type="ARBA" id="ARBA00023175"/>
    </source>
</evidence>
<dbReference type="GO" id="GO:0045504">
    <property type="term" value="F:dynein heavy chain binding"/>
    <property type="evidence" value="ECO:0007669"/>
    <property type="project" value="TreeGrafter"/>
</dbReference>
<dbReference type="InterPro" id="IPR001680">
    <property type="entry name" value="WD40_rpt"/>
</dbReference>
<gene>
    <name evidence="12" type="ORF">MNOR_LOCUS2453</name>
</gene>
<comment type="similarity">
    <text evidence="2">Belongs to the dynein intermediate chain family.</text>
</comment>
<name>A0AAV2PNS1_MEGNR</name>
<dbReference type="Proteomes" id="UP001497623">
    <property type="component" value="Unassembled WGS sequence"/>
</dbReference>
<dbReference type="GO" id="GO:0036158">
    <property type="term" value="P:outer dynein arm assembly"/>
    <property type="evidence" value="ECO:0007669"/>
    <property type="project" value="TreeGrafter"/>
</dbReference>
<dbReference type="PANTHER" id="PTHR12442">
    <property type="entry name" value="DYNEIN INTERMEDIATE CHAIN"/>
    <property type="match status" value="1"/>
</dbReference>
<dbReference type="GO" id="GO:0045503">
    <property type="term" value="F:dynein light chain binding"/>
    <property type="evidence" value="ECO:0007669"/>
    <property type="project" value="TreeGrafter"/>
</dbReference>
<sequence>MDRMLCYTLNNTIVKNFKYWEDGSDEFRPLEGSLLPLWKFNYDKSRSLVVSALCWSPIYPDLFAAAYTTGDIGGPEGDGMLCLYTLKNPATPERAFCTPCGVTTLQFHPKLGSVVVAGWSDGAVAVYDARSPTTPTVISSTTMTGKHLLPVSQVCWIHTEPGEDLCFYSVSLDGRLTQWLVHASALVHTDVLDFNLHAQPTTPSPASSKVTLEGVGTCVAFRPDDSSVFLVGCDTGAVFQCSTAATTHALTRYPAHSAPVRDLAWNTYHHKVFVSCSIDWTLKIWLQYHLSPLIVLDLGGPVASVSWSPFSSSVFVAVTDEGRVHVYDLFLRKCRPLCVQNIVQRRRVALTSVAFNPFFPMILVGGEKGHLVSLKLSPNLRKPHKDAKGADEQKIRDIELCKMDRLIAISRG</sequence>
<dbReference type="InterPro" id="IPR036322">
    <property type="entry name" value="WD40_repeat_dom_sf"/>
</dbReference>
<evidence type="ECO:0008006" key="14">
    <source>
        <dbReference type="Google" id="ProtNLM"/>
    </source>
</evidence>
<evidence type="ECO:0000256" key="10">
    <source>
        <dbReference type="ARBA" id="ARBA00023273"/>
    </source>
</evidence>
<organism evidence="12 13">
    <name type="scientific">Meganyctiphanes norvegica</name>
    <name type="common">Northern krill</name>
    <name type="synonym">Thysanopoda norvegica</name>
    <dbReference type="NCBI Taxonomy" id="48144"/>
    <lineage>
        <taxon>Eukaryota</taxon>
        <taxon>Metazoa</taxon>
        <taxon>Ecdysozoa</taxon>
        <taxon>Arthropoda</taxon>
        <taxon>Crustacea</taxon>
        <taxon>Multicrustacea</taxon>
        <taxon>Malacostraca</taxon>
        <taxon>Eumalacostraca</taxon>
        <taxon>Eucarida</taxon>
        <taxon>Euphausiacea</taxon>
        <taxon>Euphausiidae</taxon>
        <taxon>Meganyctiphanes</taxon>
    </lineage>
</organism>
<dbReference type="GO" id="GO:0036157">
    <property type="term" value="C:outer dynein arm"/>
    <property type="evidence" value="ECO:0007669"/>
    <property type="project" value="TreeGrafter"/>
</dbReference>
<evidence type="ECO:0000256" key="7">
    <source>
        <dbReference type="ARBA" id="ARBA00023017"/>
    </source>
</evidence>
<dbReference type="Pfam" id="PF00400">
    <property type="entry name" value="WD40"/>
    <property type="match status" value="1"/>
</dbReference>
<evidence type="ECO:0000313" key="12">
    <source>
        <dbReference type="EMBL" id="CAL4062154.1"/>
    </source>
</evidence>
<dbReference type="InterPro" id="IPR050687">
    <property type="entry name" value="Dynein_IC"/>
</dbReference>
<keyword evidence="8" id="KW-0505">Motor protein</keyword>
<evidence type="ECO:0000256" key="9">
    <source>
        <dbReference type="ARBA" id="ARBA00023212"/>
    </source>
</evidence>
<dbReference type="AlphaFoldDB" id="A0AAV2PNS1"/>
<dbReference type="PANTHER" id="PTHR12442:SF11">
    <property type="entry name" value="DYNEIN AXONEMAL INTERMEDIATE CHAIN 1"/>
    <property type="match status" value="1"/>
</dbReference>
<keyword evidence="3" id="KW-0963">Cytoplasm</keyword>
<dbReference type="EMBL" id="CAXKWB010000751">
    <property type="protein sequence ID" value="CAL4062154.1"/>
    <property type="molecule type" value="Genomic_DNA"/>
</dbReference>
<dbReference type="InterPro" id="IPR015943">
    <property type="entry name" value="WD40/YVTN_repeat-like_dom_sf"/>
</dbReference>
<keyword evidence="10" id="KW-0966">Cell projection</keyword>
<evidence type="ECO:0000256" key="1">
    <source>
        <dbReference type="ARBA" id="ARBA00004430"/>
    </source>
</evidence>
<comment type="subcellular location">
    <subcellularLocation>
        <location evidence="1">Cytoplasm</location>
        <location evidence="1">Cytoskeleton</location>
        <location evidence="1">Cilium axoneme</location>
    </subcellularLocation>
</comment>
<evidence type="ECO:0000256" key="3">
    <source>
        <dbReference type="ARBA" id="ARBA00022490"/>
    </source>
</evidence>
<evidence type="ECO:0000256" key="11">
    <source>
        <dbReference type="PROSITE-ProRule" id="PRU00221"/>
    </source>
</evidence>
<evidence type="ECO:0000256" key="4">
    <source>
        <dbReference type="ARBA" id="ARBA00022574"/>
    </source>
</evidence>
<keyword evidence="5" id="KW-0493">Microtubule</keyword>
<dbReference type="SMART" id="SM00320">
    <property type="entry name" value="WD40"/>
    <property type="match status" value="5"/>
</dbReference>
<protein>
    <recommendedName>
        <fullName evidence="14">Dynein intermediate chain 2, ciliary</fullName>
    </recommendedName>
</protein>